<sequence length="135" mass="15511">MLITRETDYALRILRALSGGEHVTTADICKKELLPQQFVYKILKKLERAGLVLITRGKDGGCRLIKDLQTVSLYDLMEIMETDKSISACTQPGYPCAWRQKYGKPCMVHQHLQQIQRKLDDELKAFRLSKILSED</sequence>
<protein>
    <submittedName>
        <fullName evidence="1">HTH-type transcriptional repressor NsrR</fullName>
    </submittedName>
</protein>
<proteinExistence type="predicted"/>
<reference evidence="1 2" key="1">
    <citation type="submission" date="2019-09" db="EMBL/GenBank/DDBJ databases">
        <title>Genome sequence of Clostridium sp. EA1.</title>
        <authorList>
            <person name="Poehlein A."/>
            <person name="Bengelsdorf F.R."/>
            <person name="Daniel R."/>
        </authorList>
    </citation>
    <scope>NUCLEOTIDE SEQUENCE [LARGE SCALE GENOMIC DNA]</scope>
    <source>
        <strain evidence="1 2">EA1</strain>
    </source>
</reference>
<keyword evidence="2" id="KW-1185">Reference proteome</keyword>
<dbReference type="Pfam" id="PF02082">
    <property type="entry name" value="Rrf2"/>
    <property type="match status" value="1"/>
</dbReference>
<dbReference type="AlphaFoldDB" id="A0A6N8I145"/>
<dbReference type="PANTHER" id="PTHR33221">
    <property type="entry name" value="WINGED HELIX-TURN-HELIX TRANSCRIPTIONAL REGULATOR, RRF2 FAMILY"/>
    <property type="match status" value="1"/>
</dbReference>
<gene>
    <name evidence="1" type="primary">nsrR</name>
    <name evidence="1" type="ORF">CAFE_25690</name>
</gene>
<comment type="caution">
    <text evidence="1">The sequence shown here is derived from an EMBL/GenBank/DDBJ whole genome shotgun (WGS) entry which is preliminary data.</text>
</comment>
<dbReference type="PANTHER" id="PTHR33221:SF2">
    <property type="entry name" value="TRANSCRIPTIONAL REGULATOR"/>
    <property type="match status" value="1"/>
</dbReference>
<dbReference type="Gene3D" id="1.10.10.10">
    <property type="entry name" value="Winged helix-like DNA-binding domain superfamily/Winged helix DNA-binding domain"/>
    <property type="match status" value="1"/>
</dbReference>
<accession>A0A6N8I145</accession>
<name>A0A6N8I145_9FIRM</name>
<dbReference type="GO" id="GO:0003700">
    <property type="term" value="F:DNA-binding transcription factor activity"/>
    <property type="evidence" value="ECO:0007669"/>
    <property type="project" value="TreeGrafter"/>
</dbReference>
<dbReference type="NCBIfam" id="TIGR00738">
    <property type="entry name" value="rrf2_super"/>
    <property type="match status" value="1"/>
</dbReference>
<dbReference type="SUPFAM" id="SSF46785">
    <property type="entry name" value="Winged helix' DNA-binding domain"/>
    <property type="match status" value="1"/>
</dbReference>
<evidence type="ECO:0000313" key="2">
    <source>
        <dbReference type="Proteomes" id="UP000469440"/>
    </source>
</evidence>
<dbReference type="GO" id="GO:0005829">
    <property type="term" value="C:cytosol"/>
    <property type="evidence" value="ECO:0007669"/>
    <property type="project" value="TreeGrafter"/>
</dbReference>
<dbReference type="EMBL" id="VWXL01000077">
    <property type="protein sequence ID" value="MVB11841.1"/>
    <property type="molecule type" value="Genomic_DNA"/>
</dbReference>
<evidence type="ECO:0000313" key="1">
    <source>
        <dbReference type="EMBL" id="MVB11841.1"/>
    </source>
</evidence>
<dbReference type="InterPro" id="IPR036388">
    <property type="entry name" value="WH-like_DNA-bd_sf"/>
</dbReference>
<dbReference type="InterPro" id="IPR000944">
    <property type="entry name" value="Tscrpt_reg_Rrf2"/>
</dbReference>
<dbReference type="InterPro" id="IPR036390">
    <property type="entry name" value="WH_DNA-bd_sf"/>
</dbReference>
<organism evidence="1 2">
    <name type="scientific">Caproicibacter fermentans</name>
    <dbReference type="NCBI Taxonomy" id="2576756"/>
    <lineage>
        <taxon>Bacteria</taxon>
        <taxon>Bacillati</taxon>
        <taxon>Bacillota</taxon>
        <taxon>Clostridia</taxon>
        <taxon>Eubacteriales</taxon>
        <taxon>Acutalibacteraceae</taxon>
        <taxon>Caproicibacter</taxon>
    </lineage>
</organism>
<dbReference type="PROSITE" id="PS51197">
    <property type="entry name" value="HTH_RRF2_2"/>
    <property type="match status" value="1"/>
</dbReference>
<dbReference type="Proteomes" id="UP000469440">
    <property type="component" value="Unassembled WGS sequence"/>
</dbReference>
<dbReference type="RefSeq" id="WP_066648374.1">
    <property type="nucleotide sequence ID" value="NZ_VWXL01000077.1"/>
</dbReference>